<evidence type="ECO:0000256" key="1">
    <source>
        <dbReference type="SAM" id="Coils"/>
    </source>
</evidence>
<comment type="caution">
    <text evidence="2">The sequence shown here is derived from an EMBL/GenBank/DDBJ whole genome shotgun (WGS) entry which is preliminary data.</text>
</comment>
<reference evidence="2 3" key="1">
    <citation type="submission" date="2016-01" db="EMBL/GenBank/DDBJ databases">
        <title>Genome Sequences of Twelve Sporeforming Bacillus Species Isolated from Foods.</title>
        <authorList>
            <person name="Berendsen E.M."/>
            <person name="Wells-Bennik M.H."/>
            <person name="Krawcyk A.O."/>
            <person name="De Jong A."/>
            <person name="Holsappel S."/>
            <person name="Eijlander R.T."/>
            <person name="Kuipers O.P."/>
        </authorList>
    </citation>
    <scope>NUCLEOTIDE SEQUENCE [LARGE SCALE GENOMIC DNA]</scope>
    <source>
        <strain evidence="2 3">B4102</strain>
    </source>
</reference>
<evidence type="ECO:0000313" key="3">
    <source>
        <dbReference type="Proteomes" id="UP000075666"/>
    </source>
</evidence>
<sequence>MKNLSIEALLIHIEILNNTIEVRKRELEFFNEELKKAEKQLAIETRWQEQLDNKRQNLIKEFHQMNDNPLDEIYPQHRISEIINSLEEKIKTLKGQIIDIQHDNDRLEHNYLEQLERAKLVDKWIKAYNDHVDTKEETEFIHVFRRILIEHHMDGKTK</sequence>
<protein>
    <submittedName>
        <fullName evidence="2">Uncharacterized protein</fullName>
    </submittedName>
</protein>
<dbReference type="PATRIC" id="fig|46224.3.peg.290"/>
<keyword evidence="1" id="KW-0175">Coiled coil</keyword>
<proteinExistence type="predicted"/>
<accession>A0A150KMB7</accession>
<feature type="coiled-coil region" evidence="1">
    <location>
        <begin position="13"/>
        <end position="110"/>
    </location>
</feature>
<keyword evidence="3" id="KW-1185">Reference proteome</keyword>
<dbReference type="AlphaFoldDB" id="A0A150KMB7"/>
<organism evidence="2 3">
    <name type="scientific">Heyndrickxia sporothermodurans</name>
    <dbReference type="NCBI Taxonomy" id="46224"/>
    <lineage>
        <taxon>Bacteria</taxon>
        <taxon>Bacillati</taxon>
        <taxon>Bacillota</taxon>
        <taxon>Bacilli</taxon>
        <taxon>Bacillales</taxon>
        <taxon>Bacillaceae</taxon>
        <taxon>Heyndrickxia</taxon>
    </lineage>
</organism>
<dbReference type="Proteomes" id="UP000075666">
    <property type="component" value="Unassembled WGS sequence"/>
</dbReference>
<gene>
    <name evidence="2" type="ORF">B4102_3611</name>
</gene>
<evidence type="ECO:0000313" key="2">
    <source>
        <dbReference type="EMBL" id="KYC94390.1"/>
    </source>
</evidence>
<dbReference type="RefSeq" id="WP_066234827.1">
    <property type="nucleotide sequence ID" value="NZ_LQYN01000101.1"/>
</dbReference>
<name>A0A150KMB7_9BACI</name>
<dbReference type="EMBL" id="LQYN01000101">
    <property type="protein sequence ID" value="KYC94390.1"/>
    <property type="molecule type" value="Genomic_DNA"/>
</dbReference>